<feature type="region of interest" description="Disordered" evidence="1">
    <location>
        <begin position="168"/>
        <end position="188"/>
    </location>
</feature>
<dbReference type="EMBL" id="JNVN01000429">
    <property type="protein sequence ID" value="KHJ35352.1"/>
    <property type="molecule type" value="Genomic_DNA"/>
</dbReference>
<comment type="caution">
    <text evidence="2">The sequence shown here is derived from an EMBL/GenBank/DDBJ whole genome shotgun (WGS) entry which is preliminary data.</text>
</comment>
<feature type="compositionally biased region" description="Low complexity" evidence="1">
    <location>
        <begin position="49"/>
        <end position="67"/>
    </location>
</feature>
<feature type="compositionally biased region" description="Pro residues" evidence="1">
    <location>
        <begin position="36"/>
        <end position="48"/>
    </location>
</feature>
<dbReference type="AlphaFoldDB" id="A0A0B1P9K1"/>
<proteinExistence type="predicted"/>
<gene>
    <name evidence="2" type="ORF">EV44_g3623</name>
</gene>
<dbReference type="STRING" id="52586.A0A0B1P9K1"/>
<sequence>MHTNFENEEYYNRIIDTMDITQEIQAPPTETSFEPPLIPNIPPVPYPLPSTTSPTPPSNSQTLNNTTASRKILKPAVPTKRLIPERPSQNNKNSSDDANAYLPRELAQIVATRQRRERAWHARLMICTTIHSCIESNLSNFSNEIEKEEATAFKAYIQMAIAKFAAVDSSPSPPQIPTHTPPTKGERTVKEKSFVKKAVMALPQKPTGVVLNKEVVKETSNLLENTWATVARAGQKKARVILSSKTKMNPTGRQPLRLANKVKSNSSASQNMAITDKRLFVRLTQEHEWQKLSPAGILELIVKKLHISPSLIGKIKPVRSGFALSPCSSEAREEIIKAENGLFLSGAKLETATNWVSVLIPTVPASIQMEQGLGEVNKTMLADEIERVCSERPAHLKLYGGNKPEAPHRTWLAYFTKAPRRGFRVFDESGIVRSYKKQQPLEFCKRCNGHHPSKYCSRAPSCANCGSTNYGTDTCMAATKCRNCGGPHRADSRRCLARPTRSGAPSKEQMKTYRQMGEREYLAVQRAKAAEEIAATVGRSDIDLTSSQITEDSMISENSQATPVEDTTAVASRL</sequence>
<name>A0A0B1P9K1_UNCNE</name>
<feature type="region of interest" description="Disordered" evidence="1">
    <location>
        <begin position="552"/>
        <end position="574"/>
    </location>
</feature>
<evidence type="ECO:0000256" key="1">
    <source>
        <dbReference type="SAM" id="MobiDB-lite"/>
    </source>
</evidence>
<organism evidence="2 3">
    <name type="scientific">Uncinula necator</name>
    <name type="common">Grape powdery mildew</name>
    <dbReference type="NCBI Taxonomy" id="52586"/>
    <lineage>
        <taxon>Eukaryota</taxon>
        <taxon>Fungi</taxon>
        <taxon>Dikarya</taxon>
        <taxon>Ascomycota</taxon>
        <taxon>Pezizomycotina</taxon>
        <taxon>Leotiomycetes</taxon>
        <taxon>Erysiphales</taxon>
        <taxon>Erysiphaceae</taxon>
        <taxon>Erysiphe</taxon>
    </lineage>
</organism>
<dbReference type="Proteomes" id="UP000030854">
    <property type="component" value="Unassembled WGS sequence"/>
</dbReference>
<dbReference type="HOGENOM" id="CLU_018153_0_2_1"/>
<keyword evidence="3" id="KW-1185">Reference proteome</keyword>
<feature type="compositionally biased region" description="Polar residues" evidence="1">
    <location>
        <begin position="552"/>
        <end position="562"/>
    </location>
</feature>
<feature type="compositionally biased region" description="Polar residues" evidence="1">
    <location>
        <begin position="87"/>
        <end position="97"/>
    </location>
</feature>
<accession>A0A0B1P9K1</accession>
<feature type="compositionally biased region" description="Pro residues" evidence="1">
    <location>
        <begin position="171"/>
        <end position="180"/>
    </location>
</feature>
<dbReference type="OMA" id="MHTNFEN"/>
<evidence type="ECO:0000313" key="3">
    <source>
        <dbReference type="Proteomes" id="UP000030854"/>
    </source>
</evidence>
<feature type="region of interest" description="Disordered" evidence="1">
    <location>
        <begin position="28"/>
        <end position="100"/>
    </location>
</feature>
<reference evidence="2 3" key="1">
    <citation type="journal article" date="2014" name="BMC Genomics">
        <title>Adaptive genomic structural variation in the grape powdery mildew pathogen, Erysiphe necator.</title>
        <authorList>
            <person name="Jones L."/>
            <person name="Riaz S."/>
            <person name="Morales-Cruz A."/>
            <person name="Amrine K.C."/>
            <person name="McGuire B."/>
            <person name="Gubler W.D."/>
            <person name="Walker M.A."/>
            <person name="Cantu D."/>
        </authorList>
    </citation>
    <scope>NUCLEOTIDE SEQUENCE [LARGE SCALE GENOMIC DNA]</scope>
    <source>
        <strain evidence="3">c</strain>
    </source>
</reference>
<protein>
    <submittedName>
        <fullName evidence="2">Putative eka-like protein</fullName>
    </submittedName>
</protein>
<evidence type="ECO:0000313" key="2">
    <source>
        <dbReference type="EMBL" id="KHJ35352.1"/>
    </source>
</evidence>